<evidence type="ECO:0000256" key="1">
    <source>
        <dbReference type="ARBA" id="ARBA00022723"/>
    </source>
</evidence>
<dbReference type="Gene3D" id="3.10.450.60">
    <property type="match status" value="1"/>
</dbReference>
<dbReference type="PROSITE" id="PS51393">
    <property type="entry name" value="LIPOXYGENASE_3"/>
    <property type="match status" value="3"/>
</dbReference>
<keyword evidence="1" id="KW-0479">Metal-binding</keyword>
<dbReference type="Gene3D" id="1.20.245.10">
    <property type="entry name" value="Lipoxygenase-1, Domain 5"/>
    <property type="match status" value="2"/>
</dbReference>
<name>A0A835JDV1_9ROSI</name>
<dbReference type="InterPro" id="IPR036226">
    <property type="entry name" value="LipOase_C_sf"/>
</dbReference>
<evidence type="ECO:0000313" key="6">
    <source>
        <dbReference type="Proteomes" id="UP000657918"/>
    </source>
</evidence>
<evidence type="ECO:0000256" key="2">
    <source>
        <dbReference type="ARBA" id="ARBA00022964"/>
    </source>
</evidence>
<keyword evidence="3" id="KW-0560">Oxidoreductase</keyword>
<feature type="domain" description="Lipoxygenase" evidence="4">
    <location>
        <begin position="254"/>
        <end position="333"/>
    </location>
</feature>
<keyword evidence="6" id="KW-1185">Reference proteome</keyword>
<dbReference type="InterPro" id="IPR013819">
    <property type="entry name" value="LipOase_C"/>
</dbReference>
<feature type="domain" description="Lipoxygenase" evidence="4">
    <location>
        <begin position="1"/>
        <end position="147"/>
    </location>
</feature>
<reference evidence="5 6" key="1">
    <citation type="submission" date="2020-10" db="EMBL/GenBank/DDBJ databases">
        <title>Plant Genome Project.</title>
        <authorList>
            <person name="Zhang R.-G."/>
        </authorList>
    </citation>
    <scope>NUCLEOTIDE SEQUENCE [LARGE SCALE GENOMIC DNA]</scope>
    <source>
        <strain evidence="5">FAFU-HL-1</strain>
        <tissue evidence="5">Leaf</tissue>
    </source>
</reference>
<evidence type="ECO:0000259" key="4">
    <source>
        <dbReference type="PROSITE" id="PS51393"/>
    </source>
</evidence>
<dbReference type="PANTHER" id="PTHR11771">
    <property type="entry name" value="LIPOXYGENASE"/>
    <property type="match status" value="1"/>
</dbReference>
<proteinExistence type="predicted"/>
<organism evidence="5 6">
    <name type="scientific">Salix dunnii</name>
    <dbReference type="NCBI Taxonomy" id="1413687"/>
    <lineage>
        <taxon>Eukaryota</taxon>
        <taxon>Viridiplantae</taxon>
        <taxon>Streptophyta</taxon>
        <taxon>Embryophyta</taxon>
        <taxon>Tracheophyta</taxon>
        <taxon>Spermatophyta</taxon>
        <taxon>Magnoliopsida</taxon>
        <taxon>eudicotyledons</taxon>
        <taxon>Gunneridae</taxon>
        <taxon>Pentapetalae</taxon>
        <taxon>rosids</taxon>
        <taxon>fabids</taxon>
        <taxon>Malpighiales</taxon>
        <taxon>Salicaceae</taxon>
        <taxon>Saliceae</taxon>
        <taxon>Salix</taxon>
    </lineage>
</organism>
<gene>
    <name evidence="5" type="ORF">SADUNF_Sadunf16G0121300</name>
</gene>
<dbReference type="GO" id="GO:0016702">
    <property type="term" value="F:oxidoreductase activity, acting on single donors with incorporation of molecular oxygen, incorporation of two atoms of oxygen"/>
    <property type="evidence" value="ECO:0007669"/>
    <property type="project" value="InterPro"/>
</dbReference>
<dbReference type="Pfam" id="PF00305">
    <property type="entry name" value="Lipoxygenase"/>
    <property type="match status" value="3"/>
</dbReference>
<feature type="domain" description="Lipoxygenase" evidence="4">
    <location>
        <begin position="173"/>
        <end position="243"/>
    </location>
</feature>
<protein>
    <recommendedName>
        <fullName evidence="4">Lipoxygenase domain-containing protein</fullName>
    </recommendedName>
</protein>
<dbReference type="Proteomes" id="UP000657918">
    <property type="component" value="Chromosome 16"/>
</dbReference>
<keyword evidence="2" id="KW-0223">Dioxygenase</keyword>
<evidence type="ECO:0000256" key="3">
    <source>
        <dbReference type="ARBA" id="ARBA00023002"/>
    </source>
</evidence>
<dbReference type="EMBL" id="JADGMS010000016">
    <property type="protein sequence ID" value="KAF9665425.1"/>
    <property type="molecule type" value="Genomic_DNA"/>
</dbReference>
<dbReference type="GO" id="GO:0034440">
    <property type="term" value="P:lipid oxidation"/>
    <property type="evidence" value="ECO:0007669"/>
    <property type="project" value="InterPro"/>
</dbReference>
<dbReference type="InterPro" id="IPR000907">
    <property type="entry name" value="LipOase"/>
</dbReference>
<dbReference type="AlphaFoldDB" id="A0A835JDV1"/>
<comment type="caution">
    <text evidence="5">The sequence shown here is derived from an EMBL/GenBank/DDBJ whole genome shotgun (WGS) entry which is preliminary data.</text>
</comment>
<accession>A0A835JDV1</accession>
<sequence>MENLRGNGKGERESFDTVTLVLQIQAASKQGLFLAARTTRTLGVAELETAAVKRTRHQNQEATTYMCPGKRLSRRELEGTILYGSLTLFFLTETLRSLLIELSRPPSDKTRWKQVFTPSCSDATGCWLWRLAKTRASAHDGGYLQLVESSKALSLRVDARSSLVHMHLTDLGDTKAFPAELIRREMAVEDPTAKHGLKLTIKDYPFAIDGRILWVAIKQWVSDYVDHYYPETSMVKSDKELQARMNHVHVWICLVKCFPSQIQAAKVMAVLSSHSPDEECIGEQMEPSWEGNPVIEAAFEMLNARMKELGEIIDKRNKDFNLKNRDWSWSCSL</sequence>
<evidence type="ECO:0000313" key="5">
    <source>
        <dbReference type="EMBL" id="KAF9665425.1"/>
    </source>
</evidence>
<dbReference type="SUPFAM" id="SSF48484">
    <property type="entry name" value="Lipoxigenase"/>
    <property type="match status" value="1"/>
</dbReference>
<dbReference type="GO" id="GO:0046872">
    <property type="term" value="F:metal ion binding"/>
    <property type="evidence" value="ECO:0007669"/>
    <property type="project" value="UniProtKB-KW"/>
</dbReference>
<dbReference type="OrthoDB" id="407298at2759"/>